<evidence type="ECO:0000256" key="1">
    <source>
        <dbReference type="ARBA" id="ARBA00022801"/>
    </source>
</evidence>
<gene>
    <name evidence="4" type="ORF">GCM10023205_67470</name>
</gene>
<reference evidence="5" key="1">
    <citation type="journal article" date="2019" name="Int. J. Syst. Evol. Microbiol.">
        <title>The Global Catalogue of Microorganisms (GCM) 10K type strain sequencing project: providing services to taxonomists for standard genome sequencing and annotation.</title>
        <authorList>
            <consortium name="The Broad Institute Genomics Platform"/>
            <consortium name="The Broad Institute Genome Sequencing Center for Infectious Disease"/>
            <person name="Wu L."/>
            <person name="Ma J."/>
        </authorList>
    </citation>
    <scope>NUCLEOTIDE SEQUENCE [LARGE SCALE GENOMIC DNA]</scope>
    <source>
        <strain evidence="5">JCM 17986</strain>
    </source>
</reference>
<protein>
    <submittedName>
        <fullName evidence="4">PP2C family protein-serine/threonine phosphatase</fullName>
    </submittedName>
</protein>
<dbReference type="SUPFAM" id="SSF81606">
    <property type="entry name" value="PP2C-like"/>
    <property type="match status" value="1"/>
</dbReference>
<dbReference type="Proteomes" id="UP001500466">
    <property type="component" value="Unassembled WGS sequence"/>
</dbReference>
<feature type="region of interest" description="Disordered" evidence="2">
    <location>
        <begin position="410"/>
        <end position="436"/>
    </location>
</feature>
<name>A0ABP9I3T7_9ACTN</name>
<dbReference type="SMART" id="SM00331">
    <property type="entry name" value="PP2C_SIG"/>
    <property type="match status" value="1"/>
</dbReference>
<dbReference type="RefSeq" id="WP_345679588.1">
    <property type="nucleotide sequence ID" value="NZ_BAABHS010000033.1"/>
</dbReference>
<dbReference type="InterPro" id="IPR052016">
    <property type="entry name" value="Bact_Sigma-Reg"/>
</dbReference>
<dbReference type="PANTHER" id="PTHR43156">
    <property type="entry name" value="STAGE II SPORULATION PROTEIN E-RELATED"/>
    <property type="match status" value="1"/>
</dbReference>
<evidence type="ECO:0000313" key="4">
    <source>
        <dbReference type="EMBL" id="GAA4987264.1"/>
    </source>
</evidence>
<evidence type="ECO:0000256" key="2">
    <source>
        <dbReference type="SAM" id="MobiDB-lite"/>
    </source>
</evidence>
<feature type="domain" description="PPM-type phosphatase" evidence="3">
    <location>
        <begin position="184"/>
        <end position="400"/>
    </location>
</feature>
<proteinExistence type="predicted"/>
<dbReference type="EMBL" id="BAABHS010000033">
    <property type="protein sequence ID" value="GAA4987264.1"/>
    <property type="molecule type" value="Genomic_DNA"/>
</dbReference>
<dbReference type="InterPro" id="IPR001932">
    <property type="entry name" value="PPM-type_phosphatase-like_dom"/>
</dbReference>
<dbReference type="Pfam" id="PF07228">
    <property type="entry name" value="SpoIIE"/>
    <property type="match status" value="1"/>
</dbReference>
<organism evidence="4 5">
    <name type="scientific">Yinghuangia aomiensis</name>
    <dbReference type="NCBI Taxonomy" id="676205"/>
    <lineage>
        <taxon>Bacteria</taxon>
        <taxon>Bacillati</taxon>
        <taxon>Actinomycetota</taxon>
        <taxon>Actinomycetes</taxon>
        <taxon>Kitasatosporales</taxon>
        <taxon>Streptomycetaceae</taxon>
        <taxon>Yinghuangia</taxon>
    </lineage>
</organism>
<comment type="caution">
    <text evidence="4">The sequence shown here is derived from an EMBL/GenBank/DDBJ whole genome shotgun (WGS) entry which is preliminary data.</text>
</comment>
<dbReference type="PANTHER" id="PTHR43156:SF2">
    <property type="entry name" value="STAGE II SPORULATION PROTEIN E"/>
    <property type="match status" value="1"/>
</dbReference>
<dbReference type="Gene3D" id="3.60.40.10">
    <property type="entry name" value="PPM-type phosphatase domain"/>
    <property type="match status" value="1"/>
</dbReference>
<keyword evidence="1" id="KW-0378">Hydrolase</keyword>
<keyword evidence="5" id="KW-1185">Reference proteome</keyword>
<evidence type="ECO:0000313" key="5">
    <source>
        <dbReference type="Proteomes" id="UP001500466"/>
    </source>
</evidence>
<evidence type="ECO:0000259" key="3">
    <source>
        <dbReference type="SMART" id="SM00331"/>
    </source>
</evidence>
<accession>A0ABP9I3T7</accession>
<dbReference type="InterPro" id="IPR036457">
    <property type="entry name" value="PPM-type-like_dom_sf"/>
</dbReference>
<sequence>MDEGDEPLGIEIDRSEGFGERLLGLLLDRAHELPPHLVAPLVAEEITHMGGRDVAILLQDYEQLALVPLPGRRLVAAAPQPIDGTPAGRAFLDAKVVEVPQPDGVRIYLPLLEGTDQVGVMAVTWDRVDDNDRRLLRRLAGLVADILVTKNSYTDIFTLARRRAPMSVASEIQWSLLPPLRMSVPQVELAGVLEPAYEVAGDSFDYALNDDVLHLAVIDAMGHGLDAAVMATAAIGAYRHARRAFVGLAEIYGYMDTVIAEQFSPEQFVTAQMMRLNVTTGRLDWVNAGHPPPLLIRDGAVVRQLTVETTLPVGFGGHDPVVTTLTLRPGDRLLCFTDGLIEEHSAGGDEFGLDQLIDNVFEVEQRRHGVRTTVRELSQALKRARGGITSDDATILLVEWRGGSTDHLAKMEPAAARPAKRTTQASKRPQRRPTGP</sequence>